<protein>
    <submittedName>
        <fullName evidence="2">Uncharacterized protein</fullName>
    </submittedName>
</protein>
<evidence type="ECO:0000313" key="2">
    <source>
        <dbReference type="EMBL" id="GMH83063.1"/>
    </source>
</evidence>
<feature type="compositionally biased region" description="Polar residues" evidence="1">
    <location>
        <begin position="77"/>
        <end position="95"/>
    </location>
</feature>
<evidence type="ECO:0000256" key="1">
    <source>
        <dbReference type="SAM" id="MobiDB-lite"/>
    </source>
</evidence>
<reference evidence="3" key="1">
    <citation type="journal article" date="2023" name="Commun. Biol.">
        <title>Genome analysis of Parmales, the sister group of diatoms, reveals the evolutionary specialization of diatoms from phago-mixotrophs to photoautotrophs.</title>
        <authorList>
            <person name="Ban H."/>
            <person name="Sato S."/>
            <person name="Yoshikawa S."/>
            <person name="Yamada K."/>
            <person name="Nakamura Y."/>
            <person name="Ichinomiya M."/>
            <person name="Sato N."/>
            <person name="Blanc-Mathieu R."/>
            <person name="Endo H."/>
            <person name="Kuwata A."/>
            <person name="Ogata H."/>
        </authorList>
    </citation>
    <scope>NUCLEOTIDE SEQUENCE [LARGE SCALE GENOMIC DNA]</scope>
    <source>
        <strain evidence="3">NIES 3699</strain>
    </source>
</reference>
<dbReference type="AlphaFoldDB" id="A0A9W7BA45"/>
<keyword evidence="3" id="KW-1185">Reference proteome</keyword>
<organism evidence="2 3">
    <name type="scientific">Triparma verrucosa</name>
    <dbReference type="NCBI Taxonomy" id="1606542"/>
    <lineage>
        <taxon>Eukaryota</taxon>
        <taxon>Sar</taxon>
        <taxon>Stramenopiles</taxon>
        <taxon>Ochrophyta</taxon>
        <taxon>Bolidophyceae</taxon>
        <taxon>Parmales</taxon>
        <taxon>Triparmaceae</taxon>
        <taxon>Triparma</taxon>
    </lineage>
</organism>
<gene>
    <name evidence="2" type="ORF">TrVE_jg542</name>
</gene>
<feature type="compositionally biased region" description="Basic and acidic residues" evidence="1">
    <location>
        <begin position="34"/>
        <end position="43"/>
    </location>
</feature>
<accession>A0A9W7BA45</accession>
<feature type="region of interest" description="Disordered" evidence="1">
    <location>
        <begin position="1"/>
        <end position="95"/>
    </location>
</feature>
<sequence length="137" mass="14321">MEPPPSSFEMNPVITAFPPTPPAASLSNLALHEGGVEKNEERSSPPARGGTHQTDPNEEESGPDDEVGDEELGLELATNSTSGEILGSADNQGQELGRSSLSFLSADGTRGSPCEGFYKAGLGLPSHRPGDPEREHV</sequence>
<proteinExistence type="predicted"/>
<dbReference type="EMBL" id="BRXX01000022">
    <property type="protein sequence ID" value="GMH83063.1"/>
    <property type="molecule type" value="Genomic_DNA"/>
</dbReference>
<comment type="caution">
    <text evidence="2">The sequence shown here is derived from an EMBL/GenBank/DDBJ whole genome shotgun (WGS) entry which is preliminary data.</text>
</comment>
<name>A0A9W7BA45_9STRA</name>
<feature type="compositionally biased region" description="Acidic residues" evidence="1">
    <location>
        <begin position="56"/>
        <end position="73"/>
    </location>
</feature>
<dbReference type="Proteomes" id="UP001165160">
    <property type="component" value="Unassembled WGS sequence"/>
</dbReference>
<evidence type="ECO:0000313" key="3">
    <source>
        <dbReference type="Proteomes" id="UP001165160"/>
    </source>
</evidence>